<organism evidence="1 2">
    <name type="scientific">Pelotalea chapellei</name>
    <dbReference type="NCBI Taxonomy" id="44671"/>
    <lineage>
        <taxon>Bacteria</taxon>
        <taxon>Pseudomonadati</taxon>
        <taxon>Thermodesulfobacteriota</taxon>
        <taxon>Desulfuromonadia</taxon>
        <taxon>Geobacterales</taxon>
        <taxon>Geobacteraceae</taxon>
        <taxon>Pelotalea</taxon>
    </lineage>
</organism>
<dbReference type="RefSeq" id="WP_214299490.1">
    <property type="nucleotide sequence ID" value="NZ_JAHDYS010000010.1"/>
</dbReference>
<reference evidence="1 2" key="1">
    <citation type="submission" date="2021-05" db="EMBL/GenBank/DDBJ databases">
        <title>The draft genome of Geobacter chapellei DSM 13688.</title>
        <authorList>
            <person name="Xu Z."/>
            <person name="Masuda Y."/>
            <person name="Itoh H."/>
            <person name="Senoo K."/>
        </authorList>
    </citation>
    <scope>NUCLEOTIDE SEQUENCE [LARGE SCALE GENOMIC DNA]</scope>
    <source>
        <strain evidence="1 2">DSM 13688</strain>
    </source>
</reference>
<keyword evidence="2" id="KW-1185">Reference proteome</keyword>
<name>A0ABS5UA11_9BACT</name>
<protein>
    <submittedName>
        <fullName evidence="1">Uncharacterized protein</fullName>
    </submittedName>
</protein>
<sequence length="73" mass="8048">MAGPLESSGTPGGYSPAATWQAIKRIPMDHFPLILPRVHSIAAFFILRQLKHNGFSNCRVTTTKKGLIVHAHR</sequence>
<gene>
    <name evidence="1" type="ORF">KJB30_11795</name>
</gene>
<proteinExistence type="predicted"/>
<evidence type="ECO:0000313" key="2">
    <source>
        <dbReference type="Proteomes" id="UP000784128"/>
    </source>
</evidence>
<accession>A0ABS5UA11</accession>
<evidence type="ECO:0000313" key="1">
    <source>
        <dbReference type="EMBL" id="MBT1072473.1"/>
    </source>
</evidence>
<dbReference type="EMBL" id="JAHDYS010000010">
    <property type="protein sequence ID" value="MBT1072473.1"/>
    <property type="molecule type" value="Genomic_DNA"/>
</dbReference>
<dbReference type="Proteomes" id="UP000784128">
    <property type="component" value="Unassembled WGS sequence"/>
</dbReference>
<comment type="caution">
    <text evidence="1">The sequence shown here is derived from an EMBL/GenBank/DDBJ whole genome shotgun (WGS) entry which is preliminary data.</text>
</comment>